<evidence type="ECO:0000313" key="2">
    <source>
        <dbReference type="Proteomes" id="UP000051063"/>
    </source>
</evidence>
<protein>
    <submittedName>
        <fullName evidence="1">Uncharacterized protein</fullName>
    </submittedName>
</protein>
<organism evidence="1 2">
    <name type="scientific">Brevibacillus choshinensis</name>
    <dbReference type="NCBI Taxonomy" id="54911"/>
    <lineage>
        <taxon>Bacteria</taxon>
        <taxon>Bacillati</taxon>
        <taxon>Bacillota</taxon>
        <taxon>Bacilli</taxon>
        <taxon>Bacillales</taxon>
        <taxon>Paenibacillaceae</taxon>
        <taxon>Brevibacillus</taxon>
    </lineage>
</organism>
<name>A0ABR5N6E1_BRECH</name>
<sequence>MNRFEPTLEHPGMTWTGFFHLLSKKESRTSPWLEYASCLRRQIRWYRGGHMPFRPYQRDERAFFTFRKFNFTDAIKDESISAAKFSNIVWNQEERR</sequence>
<comment type="caution">
    <text evidence="1">The sequence shown here is derived from an EMBL/GenBank/DDBJ whole genome shotgun (WGS) entry which is preliminary data.</text>
</comment>
<accession>A0ABR5N6E1</accession>
<evidence type="ECO:0000313" key="1">
    <source>
        <dbReference type="EMBL" id="KQL46210.1"/>
    </source>
</evidence>
<dbReference type="Proteomes" id="UP000051063">
    <property type="component" value="Unassembled WGS sequence"/>
</dbReference>
<reference evidence="1 2" key="1">
    <citation type="submission" date="2015-09" db="EMBL/GenBank/DDBJ databases">
        <title>Genome sequencing project for genomic taxonomy and phylogenomics of Bacillus-like bacteria.</title>
        <authorList>
            <person name="Liu B."/>
            <person name="Wang J."/>
            <person name="Zhu Y."/>
            <person name="Liu G."/>
            <person name="Chen Q."/>
            <person name="Chen Z."/>
            <person name="Lan J."/>
            <person name="Che J."/>
            <person name="Ge C."/>
            <person name="Shi H."/>
            <person name="Pan Z."/>
            <person name="Liu X."/>
        </authorList>
    </citation>
    <scope>NUCLEOTIDE SEQUENCE [LARGE SCALE GENOMIC DNA]</scope>
    <source>
        <strain evidence="1 2">DSM 8552</strain>
    </source>
</reference>
<proteinExistence type="predicted"/>
<keyword evidence="2" id="KW-1185">Reference proteome</keyword>
<dbReference type="EMBL" id="LJJB01000010">
    <property type="protein sequence ID" value="KQL46210.1"/>
    <property type="molecule type" value="Genomic_DNA"/>
</dbReference>
<gene>
    <name evidence="1" type="ORF">AN963_14655</name>
</gene>